<protein>
    <submittedName>
        <fullName evidence="2">Tryptophan halogenase</fullName>
    </submittedName>
</protein>
<dbReference type="InterPro" id="IPR036188">
    <property type="entry name" value="FAD/NAD-bd_sf"/>
</dbReference>
<dbReference type="SUPFAM" id="SSF51905">
    <property type="entry name" value="FAD/NAD(P)-binding domain"/>
    <property type="match status" value="1"/>
</dbReference>
<organism evidence="2 3">
    <name type="scientific">Methylobacterium durans</name>
    <dbReference type="NCBI Taxonomy" id="2202825"/>
    <lineage>
        <taxon>Bacteria</taxon>
        <taxon>Pseudomonadati</taxon>
        <taxon>Pseudomonadota</taxon>
        <taxon>Alphaproteobacteria</taxon>
        <taxon>Hyphomicrobiales</taxon>
        <taxon>Methylobacteriaceae</taxon>
        <taxon>Methylobacterium</taxon>
    </lineage>
</organism>
<dbReference type="PANTHER" id="PTHR43747:SF4">
    <property type="entry name" value="FLAVIN-DEPENDENT TRYPTOPHAN HALOGENASE"/>
    <property type="match status" value="1"/>
</dbReference>
<feature type="transmembrane region" description="Helical" evidence="1">
    <location>
        <begin position="12"/>
        <end position="30"/>
    </location>
</feature>
<evidence type="ECO:0000313" key="3">
    <source>
        <dbReference type="Proteomes" id="UP000245926"/>
    </source>
</evidence>
<keyword evidence="3" id="KW-1185">Reference proteome</keyword>
<evidence type="ECO:0000313" key="2">
    <source>
        <dbReference type="EMBL" id="AWN40674.1"/>
    </source>
</evidence>
<dbReference type="AlphaFoldDB" id="A0A2U8W3L0"/>
<accession>A0A2U8W3L0</accession>
<sequence>MMRPSSDTSAPRVVVVVGGGLTGWMSAAYLRRVLRRLGSPVTLVAGAGTPAPGALATRPVFTRFLRGFAIDEAIFMRRCGATYALANRYDDWFEAGAGHWHPYGECGPRIDGLDIFHPWLKERLEGGTAGPYADYAPQTHMAAAGLGPAPDTGGSSVTEAGSYGYHLDRAALVRFFREIALSEGVRAVPGRAVSAETGPLGDVAAIAVEGGARIAGDIFVDCTGEAAFLIGGTLGEAWIEDPAAGACDRLASVSRPPDPARPSFAAYAGTREGWTQRLPLAGRTEIALAYRAELTSQEDAEAALRGLAGAGPDGAVRHRVLRAGRRRAPWLRNVVGIGGSVRESGPLGGFEVDLIPCALEAFVEHLPRGEGVAILRQGYARRMADLADEASGAVALHFALGRRPEPFWAAARRAPLPDALADRLDLYEIGGRVAVPEARLFGESDHYRLLAGADLLPRRAFAPVDLADPRGLGTFLAGIRARAEQLAGTMAPHALLLERLHGPVETPRPDARLAPANRAATGPAALRRTPEGARVADLVAALGQPFGYERSVKASAGTLQSDRFLMSLHRTSLGPEPGPVLKGLAAKLGLGPAERAEAAAHIAEADLLHLGYEDGPSGPLYKLYVEWSARTDAAWAREDEGEGEPLLVHRAYKWDPLRPGPAIVTLYHWPRVRGPDEIAARLARIGAGEAGWGEAGPRVLGVAQALLELARASGRGAPHYLEAREAPGPRLSYDLNLYACGLTVGAAENLLLAAFADLGVPGAEAAAILAERRDEALGHVAGGVGRDGRPFLTLYSGVAAGSER</sequence>
<dbReference type="InterPro" id="IPR050816">
    <property type="entry name" value="Flavin-dep_Halogenase_NPB"/>
</dbReference>
<dbReference type="InterPro" id="IPR006905">
    <property type="entry name" value="Flavin_halogenase"/>
</dbReference>
<dbReference type="Pfam" id="PF04820">
    <property type="entry name" value="Trp_halogenase"/>
    <property type="match status" value="1"/>
</dbReference>
<gene>
    <name evidence="2" type="ORF">DK389_09215</name>
</gene>
<keyword evidence="1" id="KW-0812">Transmembrane</keyword>
<dbReference type="Gene3D" id="3.50.50.60">
    <property type="entry name" value="FAD/NAD(P)-binding domain"/>
    <property type="match status" value="1"/>
</dbReference>
<dbReference type="KEGG" id="mets:DK389_09215"/>
<keyword evidence="1" id="KW-1133">Transmembrane helix</keyword>
<reference evidence="3" key="1">
    <citation type="submission" date="2018-05" db="EMBL/GenBank/DDBJ databases">
        <title>Complete Genome Sequence of Methylobacterium sp. 17SD2-17.</title>
        <authorList>
            <person name="Srinivasan S."/>
        </authorList>
    </citation>
    <scope>NUCLEOTIDE SEQUENCE [LARGE SCALE GENOMIC DNA]</scope>
    <source>
        <strain evidence="3">17SD2-17</strain>
    </source>
</reference>
<dbReference type="GO" id="GO:0004497">
    <property type="term" value="F:monooxygenase activity"/>
    <property type="evidence" value="ECO:0007669"/>
    <property type="project" value="InterPro"/>
</dbReference>
<dbReference type="Proteomes" id="UP000245926">
    <property type="component" value="Chromosome"/>
</dbReference>
<keyword evidence="1" id="KW-0472">Membrane</keyword>
<dbReference type="RefSeq" id="WP_109889024.1">
    <property type="nucleotide sequence ID" value="NZ_CP029550.1"/>
</dbReference>
<proteinExistence type="predicted"/>
<dbReference type="EMBL" id="CP029550">
    <property type="protein sequence ID" value="AWN40674.1"/>
    <property type="molecule type" value="Genomic_DNA"/>
</dbReference>
<name>A0A2U8W3L0_9HYPH</name>
<dbReference type="PANTHER" id="PTHR43747">
    <property type="entry name" value="FAD-BINDING PROTEIN"/>
    <property type="match status" value="1"/>
</dbReference>
<dbReference type="OrthoDB" id="462203at2"/>
<evidence type="ECO:0000256" key="1">
    <source>
        <dbReference type="SAM" id="Phobius"/>
    </source>
</evidence>